<feature type="signal peptide" evidence="1">
    <location>
        <begin position="1"/>
        <end position="21"/>
    </location>
</feature>
<keyword evidence="3" id="KW-1185">Reference proteome</keyword>
<proteinExistence type="predicted"/>
<evidence type="ECO:0000313" key="3">
    <source>
        <dbReference type="Proteomes" id="UP001555826"/>
    </source>
</evidence>
<sequence>MPPRPPVPRRSLLFVPALALAACGPGDPAGPTVPPSPGAALAARRRALLAGDLDRAVAVVGPDEREALRRADATALAAGLDDWAVEGLPGAVESAGQGRGLLRVRVAGEARAVASGVVVRWDGALHLAADTPQPWDLSAPVTAQRVAGGVVLHVGDPSAVGREVADGLADATARVDAAWGTDWPRGTAVVVVPDAADVTRLAGTGGDVDAVAVGLDADLADGAPAGVRVVLSTERFTALSPLGRAVVLTHELVHVATRATPRPPGAVVPRWLTEGHADHVSRRGRDVSATALAAALLADPGRPQVPADADFTAADPGRVQIAYAAAWTLVTSAARAVGPLAGTPAVTALVRDVWTGTPLEAACSARLGRPFADVVATWRRDVATHLVGWVP</sequence>
<evidence type="ECO:0008006" key="4">
    <source>
        <dbReference type="Google" id="ProtNLM"/>
    </source>
</evidence>
<keyword evidence="1" id="KW-0732">Signal</keyword>
<evidence type="ECO:0000256" key="1">
    <source>
        <dbReference type="SAM" id="SignalP"/>
    </source>
</evidence>
<protein>
    <recommendedName>
        <fullName evidence="4">Peptidase MA superfamily protein</fullName>
    </recommendedName>
</protein>
<dbReference type="EMBL" id="JBFNQN010000001">
    <property type="protein sequence ID" value="MEW9263444.1"/>
    <property type="molecule type" value="Genomic_DNA"/>
</dbReference>
<dbReference type="Proteomes" id="UP001555826">
    <property type="component" value="Unassembled WGS sequence"/>
</dbReference>
<gene>
    <name evidence="2" type="ORF">AB1207_01665</name>
</gene>
<reference evidence="2 3" key="1">
    <citation type="submission" date="2024-07" db="EMBL/GenBank/DDBJ databases">
        <authorList>
            <person name="Thanompreechachai J."/>
            <person name="Duangmal K."/>
        </authorList>
    </citation>
    <scope>NUCLEOTIDE SEQUENCE [LARGE SCALE GENOMIC DNA]</scope>
    <source>
        <strain evidence="2 3">KCTC 19886</strain>
    </source>
</reference>
<comment type="caution">
    <text evidence="2">The sequence shown here is derived from an EMBL/GenBank/DDBJ whole genome shotgun (WGS) entry which is preliminary data.</text>
</comment>
<name>A0ABV3P1E6_9ACTN</name>
<accession>A0ABV3P1E6</accession>
<organism evidence="2 3">
    <name type="scientific">Kineococcus endophyticus</name>
    <dbReference type="NCBI Taxonomy" id="1181883"/>
    <lineage>
        <taxon>Bacteria</taxon>
        <taxon>Bacillati</taxon>
        <taxon>Actinomycetota</taxon>
        <taxon>Actinomycetes</taxon>
        <taxon>Kineosporiales</taxon>
        <taxon>Kineosporiaceae</taxon>
        <taxon>Kineococcus</taxon>
    </lineage>
</organism>
<dbReference type="RefSeq" id="WP_367636027.1">
    <property type="nucleotide sequence ID" value="NZ_JBFNQN010000001.1"/>
</dbReference>
<feature type="chain" id="PRO_5045886519" description="Peptidase MA superfamily protein" evidence="1">
    <location>
        <begin position="22"/>
        <end position="391"/>
    </location>
</feature>
<dbReference type="PROSITE" id="PS51257">
    <property type="entry name" value="PROKAR_LIPOPROTEIN"/>
    <property type="match status" value="1"/>
</dbReference>
<evidence type="ECO:0000313" key="2">
    <source>
        <dbReference type="EMBL" id="MEW9263444.1"/>
    </source>
</evidence>